<feature type="region of interest" description="Disordered" evidence="1">
    <location>
        <begin position="1"/>
        <end position="40"/>
    </location>
</feature>
<dbReference type="AlphaFoldDB" id="A0A9P9WWL1"/>
<gene>
    <name evidence="3" type="ORF">JX265_000847</name>
</gene>
<dbReference type="Pfam" id="PF06985">
    <property type="entry name" value="HET"/>
    <property type="match status" value="1"/>
</dbReference>
<keyword evidence="4" id="KW-1185">Reference proteome</keyword>
<accession>A0A9P9WWL1</accession>
<dbReference type="PANTHER" id="PTHR24148:SF82">
    <property type="entry name" value="HETEROKARYON INCOMPATIBILITY DOMAIN-CONTAINING PROTEIN"/>
    <property type="match status" value="1"/>
</dbReference>
<name>A0A9P9WWL1_9PEZI</name>
<dbReference type="InterPro" id="IPR052895">
    <property type="entry name" value="HetReg/Transcr_Mod"/>
</dbReference>
<feature type="domain" description="Heterokaryon incompatibility" evidence="2">
    <location>
        <begin position="85"/>
        <end position="222"/>
    </location>
</feature>
<dbReference type="Pfam" id="PF26639">
    <property type="entry name" value="Het-6_barrel"/>
    <property type="match status" value="1"/>
</dbReference>
<comment type="caution">
    <text evidence="3">The sequence shown here is derived from an EMBL/GenBank/DDBJ whole genome shotgun (WGS) entry which is preliminary data.</text>
</comment>
<evidence type="ECO:0000313" key="4">
    <source>
        <dbReference type="Proteomes" id="UP000829685"/>
    </source>
</evidence>
<proteinExistence type="predicted"/>
<reference evidence="3" key="1">
    <citation type="submission" date="2021-03" db="EMBL/GenBank/DDBJ databases">
        <title>Revisited historic fungal species revealed as producer of novel bioactive compounds through whole genome sequencing and comparative genomics.</title>
        <authorList>
            <person name="Vignolle G.A."/>
            <person name="Hochenegger N."/>
            <person name="Mach R.L."/>
            <person name="Mach-Aigner A.R."/>
            <person name="Javad Rahimi M."/>
            <person name="Salim K.A."/>
            <person name="Chan C.M."/>
            <person name="Lim L.B.L."/>
            <person name="Cai F."/>
            <person name="Druzhinina I.S."/>
            <person name="U'Ren J.M."/>
            <person name="Derntl C."/>
        </authorList>
    </citation>
    <scope>NUCLEOTIDE SEQUENCE</scope>
    <source>
        <strain evidence="3">TUCIM 5799</strain>
    </source>
</reference>
<evidence type="ECO:0000313" key="3">
    <source>
        <dbReference type="EMBL" id="KAI1880607.1"/>
    </source>
</evidence>
<evidence type="ECO:0000256" key="1">
    <source>
        <dbReference type="SAM" id="MobiDB-lite"/>
    </source>
</evidence>
<organism evidence="3 4">
    <name type="scientific">Neoarthrinium moseri</name>
    <dbReference type="NCBI Taxonomy" id="1658444"/>
    <lineage>
        <taxon>Eukaryota</taxon>
        <taxon>Fungi</taxon>
        <taxon>Dikarya</taxon>
        <taxon>Ascomycota</taxon>
        <taxon>Pezizomycotina</taxon>
        <taxon>Sordariomycetes</taxon>
        <taxon>Xylariomycetidae</taxon>
        <taxon>Amphisphaeriales</taxon>
        <taxon>Apiosporaceae</taxon>
        <taxon>Neoarthrinium</taxon>
    </lineage>
</organism>
<dbReference type="PANTHER" id="PTHR24148">
    <property type="entry name" value="ANKYRIN REPEAT DOMAIN-CONTAINING PROTEIN 39 HOMOLOG-RELATED"/>
    <property type="match status" value="1"/>
</dbReference>
<dbReference type="Proteomes" id="UP000829685">
    <property type="component" value="Unassembled WGS sequence"/>
</dbReference>
<dbReference type="InterPro" id="IPR010730">
    <property type="entry name" value="HET"/>
</dbReference>
<sequence>MMDCPKESVAMTLHASQPQGHTATEPGNLAPHASSTGRSERHLGTYEALDPARHQIRILNLLPGSWEDPVRCNTFVVSLDEHPIYHALSYVWGDPDVTREIYFNGVETLITTNLFDALRRQRCLDKVVKIWADALCINQADMGEKGHQVQNMGDIFSHAELGIMWLGETEIPGFEEIDQLCGNMVENESEPDVQMPALERLLETMKHVTSQPWWYRSWTLQEAVLPPQIWFQCSTHKLRWELLKDAFKLLLKKIPKIRYPVYLNMLPVARQLWPLLVLRPGRQWTHFISALNVSKSRLASNRRDKVYALIGLAPTTSPLLTVDYSLQCFEICCALLVEIIHHTGDLCALLRERERERDPLLPSWAPDWCGDKILPDEMDFGVIAGHLDQFDAAKGRTARILSASAPGVLTLLGKSTDDQVTLIIGVDEFVSYLTYEVLDAILSAASRGDLVNAGTIRDIIPAWQRCTGDEDQYLIQVQQLIQASQSCAFEAREDDLSEALRSLVKKNGSIEASCKRLRDFIYLAKIHWPRFTYFLTHGGRLGIGSREVQVSDRVRVLFGGKVPFILRPVRQSKSIAGQSYEYVSHAFVQGIMHGEAVEESSEEEWINLV</sequence>
<dbReference type="EMBL" id="JAFIMR010000002">
    <property type="protein sequence ID" value="KAI1880607.1"/>
    <property type="molecule type" value="Genomic_DNA"/>
</dbReference>
<protein>
    <recommendedName>
        <fullName evidence="2">Heterokaryon incompatibility domain-containing protein</fullName>
    </recommendedName>
</protein>
<evidence type="ECO:0000259" key="2">
    <source>
        <dbReference type="Pfam" id="PF06985"/>
    </source>
</evidence>